<sequence length="271" mass="29210">MTWLVAVRLRQICGGRSMLFLSQAPNGALNATAKRCPSSSSTATSSSSSSNPPFSMPHPSLFSDSRRRFPSRNPNRPPTLYLSATAGPIPRPMCFPTASIQEDETASVGDNDVPLEGVIQFEKPESSSKFLTWGQVGLLASGDLLCLLVFSVVGRFSHGLPVLDFETWRTADPFVAGWLLSTYFLGAYGDDGRGVSGFNKAVLAATKSWAIGIPVGIVIRSGTSGHIPPIAFMLVTMGTTGMLLIAWRALISKLLSDNQSMKNDVYTWKFI</sequence>
<protein>
    <recommendedName>
        <fullName evidence="5">Transmembrane protein</fullName>
    </recommendedName>
</protein>
<comment type="caution">
    <text evidence="3">The sequence shown here is derived from an EMBL/GenBank/DDBJ whole genome shotgun (WGS) entry which is preliminary data.</text>
</comment>
<dbReference type="Pfam" id="PF11255">
    <property type="entry name" value="DUF3054"/>
    <property type="match status" value="1"/>
</dbReference>
<accession>A0A8J5BYF2</accession>
<evidence type="ECO:0000313" key="3">
    <source>
        <dbReference type="EMBL" id="KAG6468638.1"/>
    </source>
</evidence>
<dbReference type="EMBL" id="JACMSC010000022">
    <property type="protein sequence ID" value="KAG6468638.1"/>
    <property type="molecule type" value="Genomic_DNA"/>
</dbReference>
<feature type="compositionally biased region" description="Low complexity" evidence="1">
    <location>
        <begin position="37"/>
        <end position="63"/>
    </location>
</feature>
<organism evidence="3 4">
    <name type="scientific">Zingiber officinale</name>
    <name type="common">Ginger</name>
    <name type="synonym">Amomum zingiber</name>
    <dbReference type="NCBI Taxonomy" id="94328"/>
    <lineage>
        <taxon>Eukaryota</taxon>
        <taxon>Viridiplantae</taxon>
        <taxon>Streptophyta</taxon>
        <taxon>Embryophyta</taxon>
        <taxon>Tracheophyta</taxon>
        <taxon>Spermatophyta</taxon>
        <taxon>Magnoliopsida</taxon>
        <taxon>Liliopsida</taxon>
        <taxon>Zingiberales</taxon>
        <taxon>Zingiberaceae</taxon>
        <taxon>Zingiber</taxon>
    </lineage>
</organism>
<feature type="transmembrane region" description="Helical" evidence="2">
    <location>
        <begin position="231"/>
        <end position="251"/>
    </location>
</feature>
<dbReference type="Proteomes" id="UP000734854">
    <property type="component" value="Unassembled WGS sequence"/>
</dbReference>
<dbReference type="AlphaFoldDB" id="A0A8J5BYF2"/>
<feature type="transmembrane region" description="Helical" evidence="2">
    <location>
        <begin position="130"/>
        <end position="153"/>
    </location>
</feature>
<dbReference type="InterPro" id="IPR021414">
    <property type="entry name" value="DUF3054"/>
</dbReference>
<gene>
    <name evidence="3" type="ORF">ZIOFF_073327</name>
</gene>
<name>A0A8J5BYF2_ZINOF</name>
<feature type="transmembrane region" description="Helical" evidence="2">
    <location>
        <begin position="173"/>
        <end position="189"/>
    </location>
</feature>
<evidence type="ECO:0000256" key="2">
    <source>
        <dbReference type="SAM" id="Phobius"/>
    </source>
</evidence>
<reference evidence="3 4" key="1">
    <citation type="submission" date="2020-08" db="EMBL/GenBank/DDBJ databases">
        <title>Plant Genome Project.</title>
        <authorList>
            <person name="Zhang R.-G."/>
        </authorList>
    </citation>
    <scope>NUCLEOTIDE SEQUENCE [LARGE SCALE GENOMIC DNA]</scope>
    <source>
        <tissue evidence="3">Rhizome</tissue>
    </source>
</reference>
<keyword evidence="2" id="KW-1133">Transmembrane helix</keyword>
<keyword evidence="2" id="KW-0472">Membrane</keyword>
<dbReference type="PANTHER" id="PTHR35283">
    <property type="entry name" value="T12C22.21 PROTEIN"/>
    <property type="match status" value="1"/>
</dbReference>
<dbReference type="PANTHER" id="PTHR35283:SF3">
    <property type="entry name" value="T12C22.21 PROTEIN"/>
    <property type="match status" value="1"/>
</dbReference>
<keyword evidence="2" id="KW-0812">Transmembrane</keyword>
<feature type="transmembrane region" description="Helical" evidence="2">
    <location>
        <begin position="201"/>
        <end position="219"/>
    </location>
</feature>
<evidence type="ECO:0008006" key="5">
    <source>
        <dbReference type="Google" id="ProtNLM"/>
    </source>
</evidence>
<proteinExistence type="predicted"/>
<evidence type="ECO:0000313" key="4">
    <source>
        <dbReference type="Proteomes" id="UP000734854"/>
    </source>
</evidence>
<feature type="region of interest" description="Disordered" evidence="1">
    <location>
        <begin position="30"/>
        <end position="85"/>
    </location>
</feature>
<keyword evidence="4" id="KW-1185">Reference proteome</keyword>
<evidence type="ECO:0000256" key="1">
    <source>
        <dbReference type="SAM" id="MobiDB-lite"/>
    </source>
</evidence>